<evidence type="ECO:0000313" key="1">
    <source>
        <dbReference type="EMBL" id="GAA3225068.1"/>
    </source>
</evidence>
<proteinExistence type="predicted"/>
<protein>
    <submittedName>
        <fullName evidence="1">Uncharacterized protein</fullName>
    </submittedName>
</protein>
<accession>A0ABP6QEU9</accession>
<keyword evidence="2" id="KW-1185">Reference proteome</keyword>
<dbReference type="EMBL" id="BAAAUV010000014">
    <property type="protein sequence ID" value="GAA3225068.1"/>
    <property type="molecule type" value="Genomic_DNA"/>
</dbReference>
<comment type="caution">
    <text evidence="1">The sequence shown here is derived from an EMBL/GenBank/DDBJ whole genome shotgun (WGS) entry which is preliminary data.</text>
</comment>
<organism evidence="1 2">
    <name type="scientific">Actinocorallia longicatena</name>
    <dbReference type="NCBI Taxonomy" id="111803"/>
    <lineage>
        <taxon>Bacteria</taxon>
        <taxon>Bacillati</taxon>
        <taxon>Actinomycetota</taxon>
        <taxon>Actinomycetes</taxon>
        <taxon>Streptosporangiales</taxon>
        <taxon>Thermomonosporaceae</taxon>
        <taxon>Actinocorallia</taxon>
    </lineage>
</organism>
<name>A0ABP6QEU9_9ACTN</name>
<gene>
    <name evidence="1" type="ORF">GCM10010468_52520</name>
</gene>
<sequence>MSDVIDLDPAPNRVVAGDNGLNVDGVSVDAPKVTFQLWDGEPEVQRNFRDPVDVVMQSSSGKVYLVNIFGDGDEEDAIDLGREDSSWNVRVSFGITSSEDEAYLIQFWPTS</sequence>
<evidence type="ECO:0000313" key="2">
    <source>
        <dbReference type="Proteomes" id="UP001501237"/>
    </source>
</evidence>
<reference evidence="2" key="1">
    <citation type="journal article" date="2019" name="Int. J. Syst. Evol. Microbiol.">
        <title>The Global Catalogue of Microorganisms (GCM) 10K type strain sequencing project: providing services to taxonomists for standard genome sequencing and annotation.</title>
        <authorList>
            <consortium name="The Broad Institute Genomics Platform"/>
            <consortium name="The Broad Institute Genome Sequencing Center for Infectious Disease"/>
            <person name="Wu L."/>
            <person name="Ma J."/>
        </authorList>
    </citation>
    <scope>NUCLEOTIDE SEQUENCE [LARGE SCALE GENOMIC DNA]</scope>
    <source>
        <strain evidence="2">JCM 9377</strain>
    </source>
</reference>
<dbReference type="Proteomes" id="UP001501237">
    <property type="component" value="Unassembled WGS sequence"/>
</dbReference>